<keyword evidence="1" id="KW-0472">Membrane</keyword>
<evidence type="ECO:0000313" key="4">
    <source>
        <dbReference type="EMBL" id="ABR49131.1"/>
    </source>
</evidence>
<gene>
    <name evidence="4" type="ordered locus">Amet_2982</name>
</gene>
<dbReference type="eggNOG" id="COG4907">
    <property type="taxonomic scope" value="Bacteria"/>
</dbReference>
<accession>A6TSG3</accession>
<dbReference type="STRING" id="293826.Amet_2982"/>
<feature type="domain" description="DUF2207" evidence="2">
    <location>
        <begin position="9"/>
        <end position="103"/>
    </location>
</feature>
<keyword evidence="1" id="KW-1133">Transmembrane helix</keyword>
<feature type="transmembrane region" description="Helical" evidence="1">
    <location>
        <begin position="342"/>
        <end position="360"/>
    </location>
</feature>
<dbReference type="InterPro" id="IPR048389">
    <property type="entry name" value="YciQ-like_C"/>
</dbReference>
<dbReference type="EMBL" id="CP000724">
    <property type="protein sequence ID" value="ABR49131.1"/>
    <property type="molecule type" value="Genomic_DNA"/>
</dbReference>
<dbReference type="Pfam" id="PF20990">
    <property type="entry name" value="DUF2207_C"/>
    <property type="match status" value="1"/>
</dbReference>
<proteinExistence type="predicted"/>
<keyword evidence="1" id="KW-0812">Transmembrane</keyword>
<evidence type="ECO:0000259" key="2">
    <source>
        <dbReference type="Pfam" id="PF09972"/>
    </source>
</evidence>
<dbReference type="HOGENOM" id="CLU_026556_1_0_9"/>
<reference evidence="5" key="1">
    <citation type="journal article" date="2016" name="Genome Announc.">
        <title>Complete genome sequence of Alkaliphilus metalliredigens strain QYMF, an alkaliphilic and metal-reducing bacterium isolated from borax-contaminated leachate ponds.</title>
        <authorList>
            <person name="Hwang C."/>
            <person name="Copeland A."/>
            <person name="Lucas S."/>
            <person name="Lapidus A."/>
            <person name="Barry K."/>
            <person name="Detter J.C."/>
            <person name="Glavina Del Rio T."/>
            <person name="Hammon N."/>
            <person name="Israni S."/>
            <person name="Dalin E."/>
            <person name="Tice H."/>
            <person name="Pitluck S."/>
            <person name="Chertkov O."/>
            <person name="Brettin T."/>
            <person name="Bruce D."/>
            <person name="Han C."/>
            <person name="Schmutz J."/>
            <person name="Larimer F."/>
            <person name="Land M.L."/>
            <person name="Hauser L."/>
            <person name="Kyrpides N."/>
            <person name="Mikhailova N."/>
            <person name="Ye Q."/>
            <person name="Zhou J."/>
            <person name="Richardson P."/>
            <person name="Fields M.W."/>
        </authorList>
    </citation>
    <scope>NUCLEOTIDE SEQUENCE [LARGE SCALE GENOMIC DNA]</scope>
    <source>
        <strain evidence="5">QYMF</strain>
    </source>
</reference>
<dbReference type="Pfam" id="PF09972">
    <property type="entry name" value="DUF2207"/>
    <property type="match status" value="1"/>
</dbReference>
<feature type="transmembrane region" description="Helical" evidence="1">
    <location>
        <begin position="315"/>
        <end position="336"/>
    </location>
</feature>
<feature type="transmembrane region" description="Helical" evidence="1">
    <location>
        <begin position="147"/>
        <end position="168"/>
    </location>
</feature>
<keyword evidence="5" id="KW-1185">Reference proteome</keyword>
<dbReference type="RefSeq" id="WP_012064099.1">
    <property type="nucleotide sequence ID" value="NC_009633.1"/>
</dbReference>
<dbReference type="Proteomes" id="UP000001572">
    <property type="component" value="Chromosome"/>
</dbReference>
<evidence type="ECO:0000256" key="1">
    <source>
        <dbReference type="SAM" id="Phobius"/>
    </source>
</evidence>
<evidence type="ECO:0000259" key="3">
    <source>
        <dbReference type="Pfam" id="PF20990"/>
    </source>
</evidence>
<name>A6TSG3_ALKMQ</name>
<organism evidence="4 5">
    <name type="scientific">Alkaliphilus metalliredigens (strain QYMF)</name>
    <dbReference type="NCBI Taxonomy" id="293826"/>
    <lineage>
        <taxon>Bacteria</taxon>
        <taxon>Bacillati</taxon>
        <taxon>Bacillota</taxon>
        <taxon>Clostridia</taxon>
        <taxon>Peptostreptococcales</taxon>
        <taxon>Natronincolaceae</taxon>
        <taxon>Alkaliphilus</taxon>
    </lineage>
</organism>
<dbReference type="AlphaFoldDB" id="A6TSG3"/>
<evidence type="ECO:0000313" key="5">
    <source>
        <dbReference type="Proteomes" id="UP000001572"/>
    </source>
</evidence>
<dbReference type="KEGG" id="amt:Amet_2982"/>
<feature type="domain" description="Predicted membrane protein YciQ-like C-terminal" evidence="3">
    <location>
        <begin position="180"/>
        <end position="412"/>
    </location>
</feature>
<protein>
    <submittedName>
        <fullName evidence="4">Membrane protein-like protein</fullName>
    </submittedName>
</protein>
<sequence>MVNDIIQVNEEKTFGLIYTMKNVAKKYSDIGELYYTFLGSENDTPIDFFAVNITLPEEDIDNKVKIFAHGPLNGEIHKLSDHTIYLKVEDVPKDTFVEARILFPRSFIPTSQNSVDEDAYSNIMEEEARLEQKIEEDLLKREARGVLFGNIAVILAIIEIILFTFLMMKYRRLKDIHEERKYLEVPEDCTPAITTYITSTAISTNTIMATILDLYRRGYVRVDDGEEYEEKKEVLKHFTITRVKEEDEGLLSHEKHFIAWLIEDMGDGATVTTKDIESYSKNNQSMFVKQYTKWGKLLEEDAINKGYFDEGSKKYGLPLLILFPITLILAIVALVYENLLGLMLVATSFLILIQGIGLLLRKSDYGYVEYKRWIAFKRHMKNLKKRNLVDDLGNYPKDIALVYGLALGIDNDILNEFNIETGHREGSVSYGYGWMYWYFILNNNKNNAFQKSIALPDNLGG</sequence>
<dbReference type="InterPro" id="IPR018702">
    <property type="entry name" value="DUF2207"/>
</dbReference>